<dbReference type="OMA" id="PCTISQE"/>
<dbReference type="EMBL" id="DS469536">
    <property type="protein sequence ID" value="EDO45376.1"/>
    <property type="molecule type" value="Genomic_DNA"/>
</dbReference>
<reference evidence="2 3" key="1">
    <citation type="journal article" date="2007" name="Science">
        <title>Sea anemone genome reveals ancestral eumetazoan gene repertoire and genomic organization.</title>
        <authorList>
            <person name="Putnam N.H."/>
            <person name="Srivastava M."/>
            <person name="Hellsten U."/>
            <person name="Dirks B."/>
            <person name="Chapman J."/>
            <person name="Salamov A."/>
            <person name="Terry A."/>
            <person name="Shapiro H."/>
            <person name="Lindquist E."/>
            <person name="Kapitonov V.V."/>
            <person name="Jurka J."/>
            <person name="Genikhovich G."/>
            <person name="Grigoriev I.V."/>
            <person name="Lucas S.M."/>
            <person name="Steele R.E."/>
            <person name="Finnerty J.R."/>
            <person name="Technau U."/>
            <person name="Martindale M.Q."/>
            <person name="Rokhsar D.S."/>
        </authorList>
    </citation>
    <scope>NUCLEOTIDE SEQUENCE [LARGE SCALE GENOMIC DNA]</scope>
    <source>
        <strain evidence="3">CH2 X CH6</strain>
    </source>
</reference>
<dbReference type="HOGENOM" id="CLU_030066_1_0_1"/>
<dbReference type="InParanoid" id="A7RT16"/>
<evidence type="ECO:0000313" key="3">
    <source>
        <dbReference type="Proteomes" id="UP000001593"/>
    </source>
</evidence>
<dbReference type="PROSITE" id="PS01285">
    <property type="entry name" value="FA58C_1"/>
    <property type="match status" value="1"/>
</dbReference>
<protein>
    <recommendedName>
        <fullName evidence="1">F5/8 type C domain-containing protein</fullName>
    </recommendedName>
</protein>
<organism evidence="2 3">
    <name type="scientific">Nematostella vectensis</name>
    <name type="common">Starlet sea anemone</name>
    <dbReference type="NCBI Taxonomy" id="45351"/>
    <lineage>
        <taxon>Eukaryota</taxon>
        <taxon>Metazoa</taxon>
        <taxon>Cnidaria</taxon>
        <taxon>Anthozoa</taxon>
        <taxon>Hexacorallia</taxon>
        <taxon>Actiniaria</taxon>
        <taxon>Edwardsiidae</taxon>
        <taxon>Nematostella</taxon>
    </lineage>
</organism>
<name>A7RT16_NEMVE</name>
<dbReference type="SUPFAM" id="SSF49785">
    <property type="entry name" value="Galactose-binding domain-like"/>
    <property type="match status" value="1"/>
</dbReference>
<sequence length="194" mass="22429">RSRAVIKLIATQGRQDLDQWVESYDIFYSNAGIARPALGMESRKIPNNAISASSQWDPNHGPERARLHIRSGRGKTGAWSARHNNRRQWIQIDLRSTAIVRIIATQGRQDHKQWVESYKVSYGVIAKNWKTIGKVSNTFDVFTGNTDQHTVVYRVFRPRIIARYVRINPRNWYKHISMRIELYGKRIGGGMLIV</sequence>
<keyword evidence="3" id="KW-1185">Reference proteome</keyword>
<dbReference type="SMART" id="SM00231">
    <property type="entry name" value="FA58C"/>
    <property type="match status" value="1"/>
</dbReference>
<accession>A7RT16</accession>
<gene>
    <name evidence="2" type="ORF">NEMVEDRAFT_v1g92517</name>
</gene>
<dbReference type="PROSITE" id="PS50022">
    <property type="entry name" value="FA58C_3"/>
    <property type="match status" value="1"/>
</dbReference>
<dbReference type="AlphaFoldDB" id="A7RT16"/>
<dbReference type="Proteomes" id="UP000001593">
    <property type="component" value="Unassembled WGS sequence"/>
</dbReference>
<dbReference type="Gene3D" id="2.60.120.260">
    <property type="entry name" value="Galactose-binding domain-like"/>
    <property type="match status" value="2"/>
</dbReference>
<feature type="non-terminal residue" evidence="2">
    <location>
        <position position="194"/>
    </location>
</feature>
<dbReference type="InterPro" id="IPR000421">
    <property type="entry name" value="FA58C"/>
</dbReference>
<dbReference type="PANTHER" id="PTHR24543:SF325">
    <property type="entry name" value="F5_8 TYPE C DOMAIN-CONTAINING PROTEIN"/>
    <property type="match status" value="1"/>
</dbReference>
<evidence type="ECO:0000259" key="1">
    <source>
        <dbReference type="PROSITE" id="PS50022"/>
    </source>
</evidence>
<dbReference type="FunFam" id="2.60.120.260:FF:000016">
    <property type="entry name" value="Contactin-associated protein-like 4 isoform 1"/>
    <property type="match status" value="1"/>
</dbReference>
<evidence type="ECO:0000313" key="2">
    <source>
        <dbReference type="EMBL" id="EDO45376.1"/>
    </source>
</evidence>
<dbReference type="PhylomeDB" id="A7RT16"/>
<dbReference type="InterPro" id="IPR008979">
    <property type="entry name" value="Galactose-bd-like_sf"/>
</dbReference>
<dbReference type="Pfam" id="PF00754">
    <property type="entry name" value="F5_F8_type_C"/>
    <property type="match status" value="1"/>
</dbReference>
<dbReference type="CDD" id="cd00057">
    <property type="entry name" value="FA58C"/>
    <property type="match status" value="1"/>
</dbReference>
<feature type="domain" description="F5/8 type C" evidence="1">
    <location>
        <begin position="33"/>
        <end position="185"/>
    </location>
</feature>
<proteinExistence type="predicted"/>
<dbReference type="PANTHER" id="PTHR24543">
    <property type="entry name" value="MULTICOPPER OXIDASE-RELATED"/>
    <property type="match status" value="1"/>
</dbReference>